<dbReference type="GO" id="GO:0005886">
    <property type="term" value="C:plasma membrane"/>
    <property type="evidence" value="ECO:0007669"/>
    <property type="project" value="TreeGrafter"/>
</dbReference>
<dbReference type="InterPro" id="IPR000601">
    <property type="entry name" value="PKD_dom"/>
</dbReference>
<dbReference type="PANTHER" id="PTHR11861">
    <property type="entry name" value="MELANOCYTE PROTEIN PMEL 17-RELATED"/>
    <property type="match status" value="1"/>
</dbReference>
<sequence length="652" mass="65767">MWTSGCFLAVWALLGAATAQRGPGGRNRGSDRGGRQPLGYRSWNSQLYPHGPRGDTQQRDCWRGGDVTFEVTNDAPTMTGAKPTFAIALRFPSNQTVLPDGRVVWSRNCTVNGTWVRQGDAVFPEMLPEGTAGTFPDGQPFPRSAWGGRSKFVYVWWTWVDVARVETVAVAGAEPGVAERFVRNRAVSFTVRLHDPSGYLTGADVACSWDFGDGSGTLISRAAQVTHTYLATGSFTPRVVLQAAIPLGRGGTSPAPATATGPPVQPTRATAAATIATGGSPGQATVQPPSSAPTAEATGSPASGATGSPATPSPASDNPATASPASDDPATAAPASGDPATAAPASGDPATVAPASEELATEPLATAGLADPDAGTTLPAAATASGVPSMAAAPGPDLAVASVDPLLPASTSPAADLPPTTGSAGPSLPASVASTSSGTAEVTASTAVPSAAPALVLAKRQAPPNGCVLYRYGTFSTQLDIVQGIESVEIVQVVPAAGESAVELTVTCQGSLPDEVCTVVMDAACLAPQQTVCSPVPAAPACQLVLHQAFNQSGQYCLNVSLANPSGLAMASTRVTVGGADAAGTRVTLLVGLVLVAVALGVVGLAYRRNVRFDPGAQLRLPDRAALRLLLRRALGTGPHSESSPLLSGNVV</sequence>
<dbReference type="STRING" id="38654.A0A1U7SCQ3"/>
<evidence type="ECO:0000256" key="2">
    <source>
        <dbReference type="ARBA" id="ARBA00023180"/>
    </source>
</evidence>
<dbReference type="InterPro" id="IPR035986">
    <property type="entry name" value="PKD_dom_sf"/>
</dbReference>
<feature type="compositionally biased region" description="Low complexity" evidence="4">
    <location>
        <begin position="308"/>
        <end position="351"/>
    </location>
</feature>
<protein>
    <submittedName>
        <fullName evidence="9">Melanocyte protein PMEL</fullName>
    </submittedName>
</protein>
<proteinExistence type="inferred from homology"/>
<keyword evidence="5" id="KW-1133">Transmembrane helix</keyword>
<dbReference type="Pfam" id="PF26141">
    <property type="entry name" value="PMEL_NMB_N"/>
    <property type="match status" value="1"/>
</dbReference>
<feature type="domain" description="PKD" evidence="7">
    <location>
        <begin position="201"/>
        <end position="241"/>
    </location>
</feature>
<feature type="region of interest" description="Disordered" evidence="4">
    <location>
        <begin position="19"/>
        <end position="59"/>
    </location>
</feature>
<feature type="signal peptide" evidence="6">
    <location>
        <begin position="1"/>
        <end position="19"/>
    </location>
</feature>
<feature type="region of interest" description="Disordered" evidence="4">
    <location>
        <begin position="410"/>
        <end position="434"/>
    </location>
</feature>
<name>A0A1U7SCQ3_ALLSI</name>
<organism evidence="8 9">
    <name type="scientific">Alligator sinensis</name>
    <name type="common">Chinese alligator</name>
    <dbReference type="NCBI Taxonomy" id="38654"/>
    <lineage>
        <taxon>Eukaryota</taxon>
        <taxon>Metazoa</taxon>
        <taxon>Chordata</taxon>
        <taxon>Craniata</taxon>
        <taxon>Vertebrata</taxon>
        <taxon>Euteleostomi</taxon>
        <taxon>Archelosauria</taxon>
        <taxon>Archosauria</taxon>
        <taxon>Crocodylia</taxon>
        <taxon>Alligatoridae</taxon>
        <taxon>Alligatorinae</taxon>
        <taxon>Alligator</taxon>
    </lineage>
</organism>
<dbReference type="PANTHER" id="PTHR11861:SF1">
    <property type="entry name" value="MELANOCYTE PROTEIN PMEL"/>
    <property type="match status" value="1"/>
</dbReference>
<feature type="transmembrane region" description="Helical" evidence="5">
    <location>
        <begin position="587"/>
        <end position="607"/>
    </location>
</feature>
<feature type="chain" id="PRO_5010585359" evidence="6">
    <location>
        <begin position="20"/>
        <end position="652"/>
    </location>
</feature>
<comment type="similarity">
    <text evidence="3">Belongs to the PMEL/NMB family.</text>
</comment>
<keyword evidence="2" id="KW-0325">Glycoprotein</keyword>
<dbReference type="InterPro" id="IPR059017">
    <property type="entry name" value="PMEL_NMB_N"/>
</dbReference>
<dbReference type="InParanoid" id="A0A1U7SCQ3"/>
<dbReference type="Pfam" id="PF00801">
    <property type="entry name" value="PKD"/>
    <property type="match status" value="1"/>
</dbReference>
<dbReference type="eggNOG" id="ENOG502QV5K">
    <property type="taxonomic scope" value="Eukaryota"/>
</dbReference>
<evidence type="ECO:0000313" key="8">
    <source>
        <dbReference type="Proteomes" id="UP000189705"/>
    </source>
</evidence>
<reference evidence="9" key="1">
    <citation type="submission" date="2025-08" db="UniProtKB">
        <authorList>
            <consortium name="RefSeq"/>
        </authorList>
    </citation>
    <scope>IDENTIFICATION</scope>
</reference>
<dbReference type="CDD" id="cd00146">
    <property type="entry name" value="PKD"/>
    <property type="match status" value="1"/>
</dbReference>
<accession>A0A1U7SCQ3</accession>
<evidence type="ECO:0000256" key="1">
    <source>
        <dbReference type="ARBA" id="ARBA00022729"/>
    </source>
</evidence>
<evidence type="ECO:0000256" key="3">
    <source>
        <dbReference type="ARBA" id="ARBA00025776"/>
    </source>
</evidence>
<keyword evidence="1 6" id="KW-0732">Signal</keyword>
<dbReference type="Gene3D" id="2.60.40.10">
    <property type="entry name" value="Immunoglobulins"/>
    <property type="match status" value="1"/>
</dbReference>
<dbReference type="GeneID" id="102376064"/>
<keyword evidence="8" id="KW-1185">Reference proteome</keyword>
<dbReference type="RefSeq" id="XP_006035308.1">
    <property type="nucleotide sequence ID" value="XM_006035246.2"/>
</dbReference>
<feature type="region of interest" description="Disordered" evidence="4">
    <location>
        <begin position="277"/>
        <end position="355"/>
    </location>
</feature>
<dbReference type="SMART" id="SM00089">
    <property type="entry name" value="PKD"/>
    <property type="match status" value="1"/>
</dbReference>
<dbReference type="InterPro" id="IPR046846">
    <property type="entry name" value="PKAT_KLD"/>
</dbReference>
<evidence type="ECO:0000256" key="6">
    <source>
        <dbReference type="SAM" id="SignalP"/>
    </source>
</evidence>
<keyword evidence="5" id="KW-0812">Transmembrane</keyword>
<dbReference type="PROSITE" id="PS50093">
    <property type="entry name" value="PKD"/>
    <property type="match status" value="1"/>
</dbReference>
<evidence type="ECO:0000313" key="9">
    <source>
        <dbReference type="RefSeq" id="XP_006035308.1"/>
    </source>
</evidence>
<dbReference type="GO" id="GO:0042470">
    <property type="term" value="C:melanosome"/>
    <property type="evidence" value="ECO:0007669"/>
    <property type="project" value="TreeGrafter"/>
</dbReference>
<dbReference type="GO" id="GO:0032438">
    <property type="term" value="P:melanosome organization"/>
    <property type="evidence" value="ECO:0007669"/>
    <property type="project" value="TreeGrafter"/>
</dbReference>
<dbReference type="AlphaFoldDB" id="A0A1U7SCQ3"/>
<dbReference type="InterPro" id="IPR045219">
    <property type="entry name" value="PKAT"/>
</dbReference>
<evidence type="ECO:0000256" key="4">
    <source>
        <dbReference type="SAM" id="MobiDB-lite"/>
    </source>
</evidence>
<keyword evidence="5" id="KW-0472">Membrane</keyword>
<dbReference type="Pfam" id="PF20433">
    <property type="entry name" value="PKAT_KLD"/>
    <property type="match status" value="1"/>
</dbReference>
<dbReference type="FunCoup" id="A0A1U7SCQ3">
    <property type="interactions" value="165"/>
</dbReference>
<dbReference type="Proteomes" id="UP000189705">
    <property type="component" value="Unplaced"/>
</dbReference>
<feature type="compositionally biased region" description="Polar residues" evidence="4">
    <location>
        <begin position="282"/>
        <end position="293"/>
    </location>
</feature>
<dbReference type="InterPro" id="IPR022409">
    <property type="entry name" value="PKD/Chitinase_dom"/>
</dbReference>
<dbReference type="InterPro" id="IPR013783">
    <property type="entry name" value="Ig-like_fold"/>
</dbReference>
<evidence type="ECO:0000259" key="7">
    <source>
        <dbReference type="PROSITE" id="PS50093"/>
    </source>
</evidence>
<evidence type="ECO:0000256" key="5">
    <source>
        <dbReference type="SAM" id="Phobius"/>
    </source>
</evidence>
<gene>
    <name evidence="9" type="primary">PMEL</name>
</gene>
<dbReference type="CTD" id="6490"/>
<dbReference type="OrthoDB" id="9939762at2759"/>
<dbReference type="KEGG" id="asn:102376064"/>
<dbReference type="SUPFAM" id="SSF49299">
    <property type="entry name" value="PKD domain"/>
    <property type="match status" value="1"/>
</dbReference>